<dbReference type="OMA" id="NRKSYFM"/>
<dbReference type="Pfam" id="PF14949">
    <property type="entry name" value="ARF7EP_C"/>
    <property type="match status" value="1"/>
</dbReference>
<dbReference type="KEGG" id="tca:103314203"/>
<dbReference type="FunCoup" id="D6X220">
    <property type="interactions" value="5"/>
</dbReference>
<dbReference type="eggNOG" id="KOG4850">
    <property type="taxonomic scope" value="Eukaryota"/>
</dbReference>
<gene>
    <name evidence="3" type="primary">AUGUSTUS-3.0.2_12084</name>
    <name evidence="3" type="ORF">TcasGA2_TC012084</name>
</gene>
<reference evidence="3 4" key="2">
    <citation type="journal article" date="2010" name="Nucleic Acids Res.">
        <title>BeetleBase in 2010: revisions to provide comprehensive genomic information for Tribolium castaneum.</title>
        <authorList>
            <person name="Kim H.S."/>
            <person name="Murphy T."/>
            <person name="Xia J."/>
            <person name="Caragea D."/>
            <person name="Park Y."/>
            <person name="Beeman R.W."/>
            <person name="Lorenzen M.D."/>
            <person name="Butcher S."/>
            <person name="Manak J.R."/>
            <person name="Brown S.J."/>
        </authorList>
    </citation>
    <scope>GENOME REANNOTATION</scope>
    <source>
        <strain evidence="3 4">Georgia GA2</strain>
    </source>
</reference>
<evidence type="ECO:0000313" key="3">
    <source>
        <dbReference type="EMBL" id="EFA09931.1"/>
    </source>
</evidence>
<dbReference type="InParanoid" id="D6X220"/>
<feature type="region of interest" description="Disordered" evidence="1">
    <location>
        <begin position="1"/>
        <end position="40"/>
    </location>
</feature>
<evidence type="ECO:0000256" key="1">
    <source>
        <dbReference type="SAM" id="MobiDB-lite"/>
    </source>
</evidence>
<dbReference type="STRING" id="7070.D6X220"/>
<dbReference type="PANTHER" id="PTHR46536:SF3">
    <property type="entry name" value="ARF7 EFFECTOR PROTEIN C-TERMINAL DOMAIN-CONTAINING PROTEIN"/>
    <property type="match status" value="1"/>
</dbReference>
<dbReference type="OrthoDB" id="5984406at2759"/>
<dbReference type="PhylomeDB" id="D6X220"/>
<dbReference type="AlphaFoldDB" id="D6X220"/>
<feature type="compositionally biased region" description="Acidic residues" evidence="1">
    <location>
        <begin position="1"/>
        <end position="10"/>
    </location>
</feature>
<dbReference type="Proteomes" id="UP000007266">
    <property type="component" value="Linkage group 9"/>
</dbReference>
<dbReference type="HOGENOM" id="CLU_105549_1_0_1"/>
<evidence type="ECO:0000259" key="2">
    <source>
        <dbReference type="Pfam" id="PF14949"/>
    </source>
</evidence>
<dbReference type="EMBL" id="KQ971371">
    <property type="protein sequence ID" value="EFA09931.1"/>
    <property type="molecule type" value="Genomic_DNA"/>
</dbReference>
<dbReference type="PANTHER" id="PTHR46536">
    <property type="entry name" value="ARL14 EFFECTOR PROTEIN"/>
    <property type="match status" value="1"/>
</dbReference>
<organism evidence="3 4">
    <name type="scientific">Tribolium castaneum</name>
    <name type="common">Red flour beetle</name>
    <dbReference type="NCBI Taxonomy" id="7070"/>
    <lineage>
        <taxon>Eukaryota</taxon>
        <taxon>Metazoa</taxon>
        <taxon>Ecdysozoa</taxon>
        <taxon>Arthropoda</taxon>
        <taxon>Hexapoda</taxon>
        <taxon>Insecta</taxon>
        <taxon>Pterygota</taxon>
        <taxon>Neoptera</taxon>
        <taxon>Endopterygota</taxon>
        <taxon>Coleoptera</taxon>
        <taxon>Polyphaga</taxon>
        <taxon>Cucujiformia</taxon>
        <taxon>Tenebrionidae</taxon>
        <taxon>Tenebrionidae incertae sedis</taxon>
        <taxon>Tribolium</taxon>
    </lineage>
</organism>
<protein>
    <submittedName>
        <fullName evidence="3">ARL14 effector protein-like Protein</fullName>
    </submittedName>
</protein>
<proteinExistence type="predicted"/>
<dbReference type="InterPro" id="IPR029264">
    <property type="entry name" value="ARF7EP_C"/>
</dbReference>
<name>D6X220_TRICA</name>
<sequence>MSSESSEEDEPRPSLHRVAKKSTSNPKPYPSRIRTPGSQKTLTVANRFLENFNPETSIREKRKLNRKINPPSNVRRPPGALYDENGIHIATCIDLCDCLSEECVGCFLPCPKCGSRKCGIDCRVHRKYVYDQLEYHGYDIVVKNPLFRN</sequence>
<keyword evidence="4" id="KW-1185">Reference proteome</keyword>
<reference evidence="3 4" key="1">
    <citation type="journal article" date="2008" name="Nature">
        <title>The genome of the model beetle and pest Tribolium castaneum.</title>
        <authorList>
            <consortium name="Tribolium Genome Sequencing Consortium"/>
            <person name="Richards S."/>
            <person name="Gibbs R.A."/>
            <person name="Weinstock G.M."/>
            <person name="Brown S.J."/>
            <person name="Denell R."/>
            <person name="Beeman R.W."/>
            <person name="Gibbs R."/>
            <person name="Beeman R.W."/>
            <person name="Brown S.J."/>
            <person name="Bucher G."/>
            <person name="Friedrich M."/>
            <person name="Grimmelikhuijzen C.J."/>
            <person name="Klingler M."/>
            <person name="Lorenzen M."/>
            <person name="Richards S."/>
            <person name="Roth S."/>
            <person name="Schroder R."/>
            <person name="Tautz D."/>
            <person name="Zdobnov E.M."/>
            <person name="Muzny D."/>
            <person name="Gibbs R.A."/>
            <person name="Weinstock G.M."/>
            <person name="Attaway T."/>
            <person name="Bell S."/>
            <person name="Buhay C.J."/>
            <person name="Chandrabose M.N."/>
            <person name="Chavez D."/>
            <person name="Clerk-Blankenburg K.P."/>
            <person name="Cree A."/>
            <person name="Dao M."/>
            <person name="Davis C."/>
            <person name="Chacko J."/>
            <person name="Dinh H."/>
            <person name="Dugan-Rocha S."/>
            <person name="Fowler G."/>
            <person name="Garner T.T."/>
            <person name="Garnes J."/>
            <person name="Gnirke A."/>
            <person name="Hawes A."/>
            <person name="Hernandez J."/>
            <person name="Hines S."/>
            <person name="Holder M."/>
            <person name="Hume J."/>
            <person name="Jhangiani S.N."/>
            <person name="Joshi V."/>
            <person name="Khan Z.M."/>
            <person name="Jackson L."/>
            <person name="Kovar C."/>
            <person name="Kowis A."/>
            <person name="Lee S."/>
            <person name="Lewis L.R."/>
            <person name="Margolis J."/>
            <person name="Morgan M."/>
            <person name="Nazareth L.V."/>
            <person name="Nguyen N."/>
            <person name="Okwuonu G."/>
            <person name="Parker D."/>
            <person name="Richards S."/>
            <person name="Ruiz S.J."/>
            <person name="Santibanez J."/>
            <person name="Savard J."/>
            <person name="Scherer S.E."/>
            <person name="Schneider B."/>
            <person name="Sodergren E."/>
            <person name="Tautz D."/>
            <person name="Vattahil S."/>
            <person name="Villasana D."/>
            <person name="White C.S."/>
            <person name="Wright R."/>
            <person name="Park Y."/>
            <person name="Beeman R.W."/>
            <person name="Lord J."/>
            <person name="Oppert B."/>
            <person name="Lorenzen M."/>
            <person name="Brown S."/>
            <person name="Wang L."/>
            <person name="Savard J."/>
            <person name="Tautz D."/>
            <person name="Richards S."/>
            <person name="Weinstock G."/>
            <person name="Gibbs R.A."/>
            <person name="Liu Y."/>
            <person name="Worley K."/>
            <person name="Weinstock G."/>
            <person name="Elsik C.G."/>
            <person name="Reese J.T."/>
            <person name="Elhaik E."/>
            <person name="Landan G."/>
            <person name="Graur D."/>
            <person name="Arensburger P."/>
            <person name="Atkinson P."/>
            <person name="Beeman R.W."/>
            <person name="Beidler J."/>
            <person name="Brown S.J."/>
            <person name="Demuth J.P."/>
            <person name="Drury D.W."/>
            <person name="Du Y.Z."/>
            <person name="Fujiwara H."/>
            <person name="Lorenzen M."/>
            <person name="Maselli V."/>
            <person name="Osanai M."/>
            <person name="Park Y."/>
            <person name="Robertson H.M."/>
            <person name="Tu Z."/>
            <person name="Wang J.J."/>
            <person name="Wang S."/>
            <person name="Richards S."/>
            <person name="Song H."/>
            <person name="Zhang L."/>
            <person name="Sodergren E."/>
            <person name="Werner D."/>
            <person name="Stanke M."/>
            <person name="Morgenstern B."/>
            <person name="Solovyev V."/>
            <person name="Kosarev P."/>
            <person name="Brown G."/>
            <person name="Chen H.C."/>
            <person name="Ermolaeva O."/>
            <person name="Hlavina W."/>
            <person name="Kapustin Y."/>
            <person name="Kiryutin B."/>
            <person name="Kitts P."/>
            <person name="Maglott D."/>
            <person name="Pruitt K."/>
            <person name="Sapojnikov V."/>
            <person name="Souvorov A."/>
            <person name="Mackey A.J."/>
            <person name="Waterhouse R.M."/>
            <person name="Wyder S."/>
            <person name="Zdobnov E.M."/>
            <person name="Zdobnov E.M."/>
            <person name="Wyder S."/>
            <person name="Kriventseva E.V."/>
            <person name="Kadowaki T."/>
            <person name="Bork P."/>
            <person name="Aranda M."/>
            <person name="Bao R."/>
            <person name="Beermann A."/>
            <person name="Berns N."/>
            <person name="Bolognesi R."/>
            <person name="Bonneton F."/>
            <person name="Bopp D."/>
            <person name="Brown S.J."/>
            <person name="Bucher G."/>
            <person name="Butts T."/>
            <person name="Chaumot A."/>
            <person name="Denell R.E."/>
            <person name="Ferrier D.E."/>
            <person name="Friedrich M."/>
            <person name="Gordon C.M."/>
            <person name="Jindra M."/>
            <person name="Klingler M."/>
            <person name="Lan Q."/>
            <person name="Lattorff H.M."/>
            <person name="Laudet V."/>
            <person name="von Levetsow C."/>
            <person name="Liu Z."/>
            <person name="Lutz R."/>
            <person name="Lynch J.A."/>
            <person name="da Fonseca R.N."/>
            <person name="Posnien N."/>
            <person name="Reuter R."/>
            <person name="Roth S."/>
            <person name="Savard J."/>
            <person name="Schinko J.B."/>
            <person name="Schmitt C."/>
            <person name="Schoppmeier M."/>
            <person name="Schroder R."/>
            <person name="Shippy T.D."/>
            <person name="Simonnet F."/>
            <person name="Marques-Souza H."/>
            <person name="Tautz D."/>
            <person name="Tomoyasu Y."/>
            <person name="Trauner J."/>
            <person name="Van der Zee M."/>
            <person name="Vervoort M."/>
            <person name="Wittkopp N."/>
            <person name="Wimmer E.A."/>
            <person name="Yang X."/>
            <person name="Jones A.K."/>
            <person name="Sattelle D.B."/>
            <person name="Ebert P.R."/>
            <person name="Nelson D."/>
            <person name="Scott J.G."/>
            <person name="Beeman R.W."/>
            <person name="Muthukrishnan S."/>
            <person name="Kramer K.J."/>
            <person name="Arakane Y."/>
            <person name="Beeman R.W."/>
            <person name="Zhu Q."/>
            <person name="Hogenkamp D."/>
            <person name="Dixit R."/>
            <person name="Oppert B."/>
            <person name="Jiang H."/>
            <person name="Zou Z."/>
            <person name="Marshall J."/>
            <person name="Elpidina E."/>
            <person name="Vinokurov K."/>
            <person name="Oppert C."/>
            <person name="Zou Z."/>
            <person name="Evans J."/>
            <person name="Lu Z."/>
            <person name="Zhao P."/>
            <person name="Sumathipala N."/>
            <person name="Altincicek B."/>
            <person name="Vilcinskas A."/>
            <person name="Williams M."/>
            <person name="Hultmark D."/>
            <person name="Hetru C."/>
            <person name="Jiang H."/>
            <person name="Grimmelikhuijzen C.J."/>
            <person name="Hauser F."/>
            <person name="Cazzamali G."/>
            <person name="Williamson M."/>
            <person name="Park Y."/>
            <person name="Li B."/>
            <person name="Tanaka Y."/>
            <person name="Predel R."/>
            <person name="Neupert S."/>
            <person name="Schachtner J."/>
            <person name="Verleyen P."/>
            <person name="Raible F."/>
            <person name="Bork P."/>
            <person name="Friedrich M."/>
            <person name="Walden K.K."/>
            <person name="Robertson H.M."/>
            <person name="Angeli S."/>
            <person name="Foret S."/>
            <person name="Bucher G."/>
            <person name="Schuetz S."/>
            <person name="Maleszka R."/>
            <person name="Wimmer E.A."/>
            <person name="Beeman R.W."/>
            <person name="Lorenzen M."/>
            <person name="Tomoyasu Y."/>
            <person name="Miller S.C."/>
            <person name="Grossmann D."/>
            <person name="Bucher G."/>
        </authorList>
    </citation>
    <scope>NUCLEOTIDE SEQUENCE [LARGE SCALE GENOMIC DNA]</scope>
    <source>
        <strain evidence="3 4">Georgia GA2</strain>
    </source>
</reference>
<feature type="region of interest" description="Disordered" evidence="1">
    <location>
        <begin position="54"/>
        <end position="77"/>
    </location>
</feature>
<accession>D6X220</accession>
<feature type="domain" description="ARF7 effector protein C-terminal" evidence="2">
    <location>
        <begin position="40"/>
        <end position="135"/>
    </location>
</feature>
<evidence type="ECO:0000313" key="4">
    <source>
        <dbReference type="Proteomes" id="UP000007266"/>
    </source>
</evidence>